<dbReference type="Proteomes" id="UP001595621">
    <property type="component" value="Unassembled WGS sequence"/>
</dbReference>
<dbReference type="InterPro" id="IPR014189">
    <property type="entry name" value="Quinone_OxRdtase_PIG3"/>
</dbReference>
<gene>
    <name evidence="4" type="ORF">ACFOE0_18280</name>
</gene>
<dbReference type="PANTHER" id="PTHR48106">
    <property type="entry name" value="QUINONE OXIDOREDUCTASE PIG3-RELATED"/>
    <property type="match status" value="1"/>
</dbReference>
<feature type="domain" description="Enoyl reductase (ER)" evidence="3">
    <location>
        <begin position="19"/>
        <end position="340"/>
    </location>
</feature>
<sequence length="345" mass="36359">MQAFNLPETFQHIQFTPGCSPEDMTLASSPMPSPDANQVLIKVHAAGVNGPDIAQRKGVYPAPPNASPVLGLEVAGEVVATGQGVSRWQLGDKVCALVPGGGYGEYVLTHGDHCLPVPEGMDMQHAAVLPEVLFTVWGNLVIRGRLRMGETLLVHGGSGGIGSSAILVGKALGARIIVTCGSSDKCAYCLELGADAALNYKDEDLLEQILKVTASARASASTEGGVDLVLDQAGGDMVNLSLKALNTDGRIVSVAMQQSRTAEIEIFRLMAKRISWTGSTLRPQSDAAKAEIATQLEQTFWPTLTGKAELLPIYASFPLADVAKAHSLMESGQHRGKIVLAVTHE</sequence>
<comment type="caution">
    <text evidence="4">The sequence shown here is derived from an EMBL/GenBank/DDBJ whole genome shotgun (WGS) entry which is preliminary data.</text>
</comment>
<evidence type="ECO:0000259" key="3">
    <source>
        <dbReference type="SMART" id="SM00829"/>
    </source>
</evidence>
<reference evidence="5" key="1">
    <citation type="journal article" date="2019" name="Int. J. Syst. Evol. Microbiol.">
        <title>The Global Catalogue of Microorganisms (GCM) 10K type strain sequencing project: providing services to taxonomists for standard genome sequencing and annotation.</title>
        <authorList>
            <consortium name="The Broad Institute Genomics Platform"/>
            <consortium name="The Broad Institute Genome Sequencing Center for Infectious Disease"/>
            <person name="Wu L."/>
            <person name="Ma J."/>
        </authorList>
    </citation>
    <scope>NUCLEOTIDE SEQUENCE [LARGE SCALE GENOMIC DNA]</scope>
    <source>
        <strain evidence="5">KCTC 52277</strain>
    </source>
</reference>
<dbReference type="Pfam" id="PF08240">
    <property type="entry name" value="ADH_N"/>
    <property type="match status" value="1"/>
</dbReference>
<dbReference type="CDD" id="cd05276">
    <property type="entry name" value="p53_inducible_oxidoreductase"/>
    <property type="match status" value="1"/>
</dbReference>
<dbReference type="InterPro" id="IPR036291">
    <property type="entry name" value="NAD(P)-bd_dom_sf"/>
</dbReference>
<evidence type="ECO:0000256" key="2">
    <source>
        <dbReference type="ARBA" id="ARBA00023002"/>
    </source>
</evidence>
<dbReference type="RefSeq" id="WP_248934049.1">
    <property type="nucleotide sequence ID" value="NZ_JAKILF010000001.1"/>
</dbReference>
<dbReference type="InterPro" id="IPR013154">
    <property type="entry name" value="ADH-like_N"/>
</dbReference>
<name>A0ABV7GKX8_9GAMM</name>
<evidence type="ECO:0000256" key="1">
    <source>
        <dbReference type="ARBA" id="ARBA00022857"/>
    </source>
</evidence>
<keyword evidence="1" id="KW-0521">NADP</keyword>
<dbReference type="SMART" id="SM00829">
    <property type="entry name" value="PKS_ER"/>
    <property type="match status" value="1"/>
</dbReference>
<dbReference type="Gene3D" id="3.40.50.720">
    <property type="entry name" value="NAD(P)-binding Rossmann-like Domain"/>
    <property type="match status" value="1"/>
</dbReference>
<keyword evidence="2" id="KW-0560">Oxidoreductase</keyword>
<proteinExistence type="predicted"/>
<dbReference type="NCBIfam" id="TIGR02824">
    <property type="entry name" value="quinone_pig3"/>
    <property type="match status" value="1"/>
</dbReference>
<dbReference type="InterPro" id="IPR020843">
    <property type="entry name" value="ER"/>
</dbReference>
<accession>A0ABV7GKX8</accession>
<dbReference type="InterPro" id="IPR011032">
    <property type="entry name" value="GroES-like_sf"/>
</dbReference>
<dbReference type="SUPFAM" id="SSF50129">
    <property type="entry name" value="GroES-like"/>
    <property type="match status" value="1"/>
</dbReference>
<dbReference type="Gene3D" id="3.90.180.10">
    <property type="entry name" value="Medium-chain alcohol dehydrogenases, catalytic domain"/>
    <property type="match status" value="1"/>
</dbReference>
<dbReference type="PANTHER" id="PTHR48106:SF8">
    <property type="entry name" value="OS02G0805600 PROTEIN"/>
    <property type="match status" value="1"/>
</dbReference>
<keyword evidence="5" id="KW-1185">Reference proteome</keyword>
<evidence type="ECO:0000313" key="5">
    <source>
        <dbReference type="Proteomes" id="UP001595621"/>
    </source>
</evidence>
<dbReference type="Pfam" id="PF00107">
    <property type="entry name" value="ADH_zinc_N"/>
    <property type="match status" value="1"/>
</dbReference>
<dbReference type="InterPro" id="IPR013149">
    <property type="entry name" value="ADH-like_C"/>
</dbReference>
<dbReference type="EMBL" id="JBHRTD010000018">
    <property type="protein sequence ID" value="MFC3140111.1"/>
    <property type="molecule type" value="Genomic_DNA"/>
</dbReference>
<organism evidence="4 5">
    <name type="scientific">Shewanella submarina</name>
    <dbReference type="NCBI Taxonomy" id="2016376"/>
    <lineage>
        <taxon>Bacteria</taxon>
        <taxon>Pseudomonadati</taxon>
        <taxon>Pseudomonadota</taxon>
        <taxon>Gammaproteobacteria</taxon>
        <taxon>Alteromonadales</taxon>
        <taxon>Shewanellaceae</taxon>
        <taxon>Shewanella</taxon>
    </lineage>
</organism>
<dbReference type="SUPFAM" id="SSF51735">
    <property type="entry name" value="NAD(P)-binding Rossmann-fold domains"/>
    <property type="match status" value="1"/>
</dbReference>
<evidence type="ECO:0000313" key="4">
    <source>
        <dbReference type="EMBL" id="MFC3140111.1"/>
    </source>
</evidence>
<protein>
    <submittedName>
        <fullName evidence="4">NAD(P)H-quinone oxidoreductase</fullName>
    </submittedName>
</protein>